<organism evidence="1">
    <name type="scientific">Anopheles darlingi</name>
    <name type="common">Mosquito</name>
    <dbReference type="NCBI Taxonomy" id="43151"/>
    <lineage>
        <taxon>Eukaryota</taxon>
        <taxon>Metazoa</taxon>
        <taxon>Ecdysozoa</taxon>
        <taxon>Arthropoda</taxon>
        <taxon>Hexapoda</taxon>
        <taxon>Insecta</taxon>
        <taxon>Pterygota</taxon>
        <taxon>Neoptera</taxon>
        <taxon>Endopterygota</taxon>
        <taxon>Diptera</taxon>
        <taxon>Nematocera</taxon>
        <taxon>Culicoidea</taxon>
        <taxon>Culicidae</taxon>
        <taxon>Anophelinae</taxon>
        <taxon>Anopheles</taxon>
    </lineage>
</organism>
<name>A0A2M4DBZ4_ANODA</name>
<protein>
    <submittedName>
        <fullName evidence="1">Putative secreted protein</fullName>
    </submittedName>
</protein>
<sequence length="98" mass="11024">MFAVLRDYSRFALTAFPCVGMLCSALCSALLCRPSSFALRPSGALETQNRTRVPEVLICQRSDGRTHTHAQHFGRSTRQDSFFCLLSTLLLPRQVYPE</sequence>
<evidence type="ECO:0000313" key="1">
    <source>
        <dbReference type="EMBL" id="MBW75056.1"/>
    </source>
</evidence>
<reference evidence="1" key="1">
    <citation type="submission" date="2018-01" db="EMBL/GenBank/DDBJ databases">
        <title>An insight into the sialome of Amazonian anophelines.</title>
        <authorList>
            <person name="Ribeiro J.M."/>
            <person name="Scarpassa V."/>
            <person name="Calvo E."/>
        </authorList>
    </citation>
    <scope>NUCLEOTIDE SEQUENCE</scope>
</reference>
<accession>A0A2M4DBZ4</accession>
<dbReference type="EMBL" id="GGFL01010878">
    <property type="protein sequence ID" value="MBW75056.1"/>
    <property type="molecule type" value="Transcribed_RNA"/>
</dbReference>
<proteinExistence type="predicted"/>
<dbReference type="AlphaFoldDB" id="A0A2M4DBZ4"/>